<dbReference type="RefSeq" id="WP_377124595.1">
    <property type="nucleotide sequence ID" value="NZ_JBHRSD010000018.1"/>
</dbReference>
<dbReference type="SUPFAM" id="SSF158745">
    <property type="entry name" value="LanC-like"/>
    <property type="match status" value="1"/>
</dbReference>
<comment type="caution">
    <text evidence="1">The sequence shown here is derived from an EMBL/GenBank/DDBJ whole genome shotgun (WGS) entry which is preliminary data.</text>
</comment>
<dbReference type="Gene3D" id="1.50.10.20">
    <property type="match status" value="1"/>
</dbReference>
<accession>A0ABV7CL63</accession>
<dbReference type="InterPro" id="IPR007822">
    <property type="entry name" value="LANC-like"/>
</dbReference>
<protein>
    <submittedName>
        <fullName evidence="1">Lanthionine synthetase C family protein</fullName>
    </submittedName>
</protein>
<reference evidence="2" key="1">
    <citation type="journal article" date="2019" name="Int. J. Syst. Evol. Microbiol.">
        <title>The Global Catalogue of Microorganisms (GCM) 10K type strain sequencing project: providing services to taxonomists for standard genome sequencing and annotation.</title>
        <authorList>
            <consortium name="The Broad Institute Genomics Platform"/>
            <consortium name="The Broad Institute Genome Sequencing Center for Infectious Disease"/>
            <person name="Wu L."/>
            <person name="Ma J."/>
        </authorList>
    </citation>
    <scope>NUCLEOTIDE SEQUENCE [LARGE SCALE GENOMIC DNA]</scope>
    <source>
        <strain evidence="2">KCTC 42730</strain>
    </source>
</reference>
<dbReference type="PRINTS" id="PR01955">
    <property type="entry name" value="LANCFRANKIA"/>
</dbReference>
<proteinExistence type="predicted"/>
<dbReference type="PANTHER" id="PTHR12736:SF7">
    <property type="entry name" value="LANC-LIKE PROTEIN 3"/>
    <property type="match status" value="1"/>
</dbReference>
<dbReference type="InterPro" id="IPR033889">
    <property type="entry name" value="LanC"/>
</dbReference>
<evidence type="ECO:0000313" key="2">
    <source>
        <dbReference type="Proteomes" id="UP001595453"/>
    </source>
</evidence>
<gene>
    <name evidence="1" type="ORF">ACFOEE_12160</name>
</gene>
<keyword evidence="2" id="KW-1185">Reference proteome</keyword>
<dbReference type="EMBL" id="JBHRSD010000018">
    <property type="protein sequence ID" value="MFC3033275.1"/>
    <property type="molecule type" value="Genomic_DNA"/>
</dbReference>
<sequence length="403" mass="44347">MAFHTEVTATQHAQMLEIIALLAQKISANLPQVQQFGLLSGLAGQLLFLYKAHQFNPSLINEHSFNAALENLQEHLAEQSFELSNGLAGQAWVLEYFNQAEQADYDPNLLEDVDALFQEALSPHPWGGEIEMVLGLGGYAPYAARRAKFTDQHALFANIVAGFESTLTTLDDGTLTWSQPENSVYRFDKENKHQAEYNLGLAHGVPGIIAALLPAYQQPALADKVRHLLEGGCDWLLAQRNPDRAQTCGYGSCADGHFNSRLGWCYGDLTIALTLARVGQALDRPSYIAAAKEIALHATKRDPKSGAINDAGLCHGFFGMVTIYQLLNTLMPDAKFVEAQQFWLDYGLAQYAEKGERGLYCYSGISKEYEEEFGFLMGYAGIGLALLAVLDNNPDWADCLLMA</sequence>
<dbReference type="SMART" id="SM01260">
    <property type="entry name" value="LANC_like"/>
    <property type="match status" value="1"/>
</dbReference>
<dbReference type="PRINTS" id="PR01950">
    <property type="entry name" value="LANCSUPER"/>
</dbReference>
<organism evidence="1 2">
    <name type="scientific">Pseudoalteromonas fenneropenaei</name>
    <dbReference type="NCBI Taxonomy" id="1737459"/>
    <lineage>
        <taxon>Bacteria</taxon>
        <taxon>Pseudomonadati</taxon>
        <taxon>Pseudomonadota</taxon>
        <taxon>Gammaproteobacteria</taxon>
        <taxon>Alteromonadales</taxon>
        <taxon>Pseudoalteromonadaceae</taxon>
        <taxon>Pseudoalteromonas</taxon>
    </lineage>
</organism>
<name>A0ABV7CL63_9GAMM</name>
<dbReference type="PANTHER" id="PTHR12736">
    <property type="entry name" value="LANC-LIKE PROTEIN"/>
    <property type="match status" value="1"/>
</dbReference>
<evidence type="ECO:0000313" key="1">
    <source>
        <dbReference type="EMBL" id="MFC3033275.1"/>
    </source>
</evidence>
<dbReference type="Proteomes" id="UP001595453">
    <property type="component" value="Unassembled WGS sequence"/>
</dbReference>
<dbReference type="CDD" id="cd04793">
    <property type="entry name" value="LanC"/>
    <property type="match status" value="1"/>
</dbReference>
<dbReference type="Pfam" id="PF05147">
    <property type="entry name" value="LANC_like"/>
    <property type="match status" value="1"/>
</dbReference>